<keyword evidence="3" id="KW-1185">Reference proteome</keyword>
<comment type="caution">
    <text evidence="2">The sequence shown here is derived from an EMBL/GenBank/DDBJ whole genome shotgun (WGS) entry which is preliminary data.</text>
</comment>
<evidence type="ECO:0008006" key="4">
    <source>
        <dbReference type="Google" id="ProtNLM"/>
    </source>
</evidence>
<sequence>MRLRSIRLALFLFMVVCTVAGGGGASATPPPGSKFDYEKFAADMAACDADGSSMNENQILYGAVHPNGSKMQFRCYALRHMIDGGHDPFVNPKAFLDCMDRLVSFGFPRDGNKPGHKQHILQYNGTSGRAKLAYDTNRGNDILTVYTEPRDNEWFACATT</sequence>
<dbReference type="RefSeq" id="WP_357989954.1">
    <property type="nucleotide sequence ID" value="NZ_JBEYBR010000003.1"/>
</dbReference>
<evidence type="ECO:0000313" key="2">
    <source>
        <dbReference type="EMBL" id="MEU2120609.1"/>
    </source>
</evidence>
<evidence type="ECO:0000256" key="1">
    <source>
        <dbReference type="SAM" id="SignalP"/>
    </source>
</evidence>
<dbReference type="EMBL" id="JBEYBR010000003">
    <property type="protein sequence ID" value="MEU2120609.1"/>
    <property type="molecule type" value="Genomic_DNA"/>
</dbReference>
<gene>
    <name evidence="2" type="ORF">ABZ507_02155</name>
</gene>
<reference evidence="2 3" key="1">
    <citation type="submission" date="2024-06" db="EMBL/GenBank/DDBJ databases">
        <title>The Natural Products Discovery Center: Release of the First 8490 Sequenced Strains for Exploring Actinobacteria Biosynthetic Diversity.</title>
        <authorList>
            <person name="Kalkreuter E."/>
            <person name="Kautsar S.A."/>
            <person name="Yang D."/>
            <person name="Bader C.D."/>
            <person name="Teijaro C.N."/>
            <person name="Fluegel L."/>
            <person name="Davis C.M."/>
            <person name="Simpson J.R."/>
            <person name="Lauterbach L."/>
            <person name="Steele A.D."/>
            <person name="Gui C."/>
            <person name="Meng S."/>
            <person name="Li G."/>
            <person name="Viehrig K."/>
            <person name="Ye F."/>
            <person name="Su P."/>
            <person name="Kiefer A.F."/>
            <person name="Nichols A."/>
            <person name="Cepeda A.J."/>
            <person name="Yan W."/>
            <person name="Fan B."/>
            <person name="Jiang Y."/>
            <person name="Adhikari A."/>
            <person name="Zheng C.-J."/>
            <person name="Schuster L."/>
            <person name="Cowan T.M."/>
            <person name="Smanski M.J."/>
            <person name="Chevrette M.G."/>
            <person name="De Carvalho L.P.S."/>
            <person name="Shen B."/>
        </authorList>
    </citation>
    <scope>NUCLEOTIDE SEQUENCE [LARGE SCALE GENOMIC DNA]</scope>
    <source>
        <strain evidence="2 3">NPDC019434</strain>
    </source>
</reference>
<feature type="signal peptide" evidence="1">
    <location>
        <begin position="1"/>
        <end position="20"/>
    </location>
</feature>
<proteinExistence type="predicted"/>
<protein>
    <recommendedName>
        <fullName evidence="4">Secreted protein</fullName>
    </recommendedName>
</protein>
<evidence type="ECO:0000313" key="3">
    <source>
        <dbReference type="Proteomes" id="UP001550535"/>
    </source>
</evidence>
<feature type="chain" id="PRO_5046947430" description="Secreted protein" evidence="1">
    <location>
        <begin position="21"/>
        <end position="160"/>
    </location>
</feature>
<dbReference type="Proteomes" id="UP001550535">
    <property type="component" value="Unassembled WGS sequence"/>
</dbReference>
<organism evidence="2 3">
    <name type="scientific">Nocardia niwae</name>
    <dbReference type="NCBI Taxonomy" id="626084"/>
    <lineage>
        <taxon>Bacteria</taxon>
        <taxon>Bacillati</taxon>
        <taxon>Actinomycetota</taxon>
        <taxon>Actinomycetes</taxon>
        <taxon>Mycobacteriales</taxon>
        <taxon>Nocardiaceae</taxon>
        <taxon>Nocardia</taxon>
    </lineage>
</organism>
<keyword evidence="1" id="KW-0732">Signal</keyword>
<name>A0ABV2X424_9NOCA</name>
<accession>A0ABV2X424</accession>